<feature type="region of interest" description="Disordered" evidence="1">
    <location>
        <begin position="1"/>
        <end position="20"/>
    </location>
</feature>
<accession>A0A1M5NET5</accession>
<evidence type="ECO:0000256" key="1">
    <source>
        <dbReference type="SAM" id="MobiDB-lite"/>
    </source>
</evidence>
<protein>
    <submittedName>
        <fullName evidence="2">Uncharacterized protein</fullName>
    </submittedName>
</protein>
<dbReference type="STRING" id="1122133.SAMN02745157_4979"/>
<gene>
    <name evidence="2" type="ORF">SAMN02745157_4979</name>
</gene>
<evidence type="ECO:0000313" key="2">
    <source>
        <dbReference type="EMBL" id="SHG88028.1"/>
    </source>
</evidence>
<dbReference type="Proteomes" id="UP000184485">
    <property type="component" value="Unassembled WGS sequence"/>
</dbReference>
<name>A0A1M5NET5_9HYPH</name>
<evidence type="ECO:0000313" key="3">
    <source>
        <dbReference type="Proteomes" id="UP000184485"/>
    </source>
</evidence>
<proteinExistence type="predicted"/>
<sequence>MNTKRPKTARPQSSDDGSDIATYERALPLPPLCALPDAEHEAAAVAHNRAFAAFGTTFQSILHEAAT</sequence>
<organism evidence="2 3">
    <name type="scientific">Kaistia soli DSM 19436</name>
    <dbReference type="NCBI Taxonomy" id="1122133"/>
    <lineage>
        <taxon>Bacteria</taxon>
        <taxon>Pseudomonadati</taxon>
        <taxon>Pseudomonadota</taxon>
        <taxon>Alphaproteobacteria</taxon>
        <taxon>Hyphomicrobiales</taxon>
        <taxon>Kaistiaceae</taxon>
        <taxon>Kaistia</taxon>
    </lineage>
</organism>
<reference evidence="2 3" key="1">
    <citation type="submission" date="2016-11" db="EMBL/GenBank/DDBJ databases">
        <authorList>
            <person name="Jaros S."/>
            <person name="Januszkiewicz K."/>
            <person name="Wedrychowicz H."/>
        </authorList>
    </citation>
    <scope>NUCLEOTIDE SEQUENCE [LARGE SCALE GENOMIC DNA]</scope>
    <source>
        <strain evidence="2 3">DSM 19436</strain>
    </source>
</reference>
<dbReference type="AlphaFoldDB" id="A0A1M5NET5"/>
<keyword evidence="3" id="KW-1185">Reference proteome</keyword>
<dbReference type="EMBL" id="FQUP01000009">
    <property type="protein sequence ID" value="SHG88028.1"/>
    <property type="molecule type" value="Genomic_DNA"/>
</dbReference>